<dbReference type="InterPro" id="IPR016024">
    <property type="entry name" value="ARM-type_fold"/>
</dbReference>
<dbReference type="GO" id="GO:0015031">
    <property type="term" value="P:protein transport"/>
    <property type="evidence" value="ECO:0007669"/>
    <property type="project" value="UniProtKB-KW"/>
</dbReference>
<feature type="domain" description="Mon2/Sec7/BIG1-like HUS" evidence="4">
    <location>
        <begin position="200"/>
        <end position="353"/>
    </location>
</feature>
<organism evidence="7 8">
    <name type="scientific">Meristemomyces frigidus</name>
    <dbReference type="NCBI Taxonomy" id="1508187"/>
    <lineage>
        <taxon>Eukaryota</taxon>
        <taxon>Fungi</taxon>
        <taxon>Dikarya</taxon>
        <taxon>Ascomycota</taxon>
        <taxon>Pezizomycotina</taxon>
        <taxon>Dothideomycetes</taxon>
        <taxon>Dothideomycetidae</taxon>
        <taxon>Mycosphaerellales</taxon>
        <taxon>Teratosphaeriaceae</taxon>
        <taxon>Meristemomyces</taxon>
    </lineage>
</organism>
<evidence type="ECO:0000259" key="4">
    <source>
        <dbReference type="Pfam" id="PF12783"/>
    </source>
</evidence>
<keyword evidence="1" id="KW-0813">Transport</keyword>
<feature type="region of interest" description="Disordered" evidence="3">
    <location>
        <begin position="376"/>
        <end position="395"/>
    </location>
</feature>
<keyword evidence="2" id="KW-0653">Protein transport</keyword>
<reference evidence="7" key="1">
    <citation type="submission" date="2023-08" db="EMBL/GenBank/DDBJ databases">
        <title>Black Yeasts Isolated from many extreme environments.</title>
        <authorList>
            <person name="Coleine C."/>
            <person name="Stajich J.E."/>
            <person name="Selbmann L."/>
        </authorList>
    </citation>
    <scope>NUCLEOTIDE SEQUENCE</scope>
    <source>
        <strain evidence="7">CCFEE 5401</strain>
    </source>
</reference>
<evidence type="ECO:0000259" key="6">
    <source>
        <dbReference type="Pfam" id="PF16213"/>
    </source>
</evidence>
<evidence type="ECO:0008006" key="9">
    <source>
        <dbReference type="Google" id="ProtNLM"/>
    </source>
</evidence>
<protein>
    <recommendedName>
        <fullName evidence="9">Endosomal peripheral membrane protein</fullName>
    </recommendedName>
</protein>
<evidence type="ECO:0000259" key="5">
    <source>
        <dbReference type="Pfam" id="PF16206"/>
    </source>
</evidence>
<dbReference type="InterPro" id="IPR032629">
    <property type="entry name" value="DCB_dom"/>
</dbReference>
<dbReference type="Proteomes" id="UP001310890">
    <property type="component" value="Unassembled WGS sequence"/>
</dbReference>
<dbReference type="InterPro" id="IPR032691">
    <property type="entry name" value="Mon2/Sec7/BIG1-like_HUS"/>
</dbReference>
<dbReference type="InterPro" id="IPR032817">
    <property type="entry name" value="Mon2_C"/>
</dbReference>
<dbReference type="EMBL" id="JAVRRL010000050">
    <property type="protein sequence ID" value="KAK5110386.1"/>
    <property type="molecule type" value="Genomic_DNA"/>
</dbReference>
<dbReference type="Pfam" id="PF12783">
    <property type="entry name" value="Sec7-like_HUS"/>
    <property type="match status" value="1"/>
</dbReference>
<evidence type="ECO:0000313" key="7">
    <source>
        <dbReference type="EMBL" id="KAK5110386.1"/>
    </source>
</evidence>
<name>A0AAN7TDJ0_9PEZI</name>
<dbReference type="GO" id="GO:0005794">
    <property type="term" value="C:Golgi apparatus"/>
    <property type="evidence" value="ECO:0007669"/>
    <property type="project" value="UniProtKB-ARBA"/>
</dbReference>
<proteinExistence type="predicted"/>
<feature type="domain" description="Mon2 C-terminal" evidence="5">
    <location>
        <begin position="992"/>
        <end position="1145"/>
    </location>
</feature>
<evidence type="ECO:0000256" key="1">
    <source>
        <dbReference type="ARBA" id="ARBA00022448"/>
    </source>
</evidence>
<sequence>MTAVLLAHELTHLIAEAKRKNNDLKTASEKSLHDLKSLPSTSEQQLAADLSRRATFIDPFLIACETANIRYASSGVICLQRLVISKGLPPTRLKETLDAFNACADLGLDVQLKILQALPSLIQNYTSELKDELLAGALQLCASLQSAKAQTISGVAAATLQQLVSAVFEKVVDEDRRGATVPATKELPGDDGPIRLRPAAYDAYRMFRDLVLAAEERPTKFVQLSALSPSSSLELILSALNANARLFVSHPELSTIIGSNLLPAVSRPLSEKTSFGLTIRALRLLDILLARYFTRYLDEFEIVLGLLTHNLDFDPAVPWRRVAAMEVLRNFVNRGNSMIDAYIAYDGSNNGKPVVQDLLSTFVRLSSEKPAAIGLGRQSSVPTRSRETREPGSDQTTFEAATGMAGLIGSALGVAEASVPGISPHWSTPKTACLDQLDKTEAPALPETYVYAMVLECLNSLSDSLARIVLPLTVLHEKADARPSDNETEAGQQARRPVNIARSQSFRQRAIPINPLSVEDGDGIDRVRAVAGLIDKCWPAFLATSSTFLNATLDEQFYRNLIKAYQRFTQVAGLLRLTTPRDALMTTLGRSAVPPHVLNAAMAEEARVSGAGTDSPRVFSNSKALLSVDSLVSHVSTLSTERDRRSSVDSTSPMLSTRNLLCLRALLNLAIALGPTLDSAFNVIVDILRQADMILSSSVSQQLLRRGSIVKGDDSPAAVHAFSAEVAAVESAASRLLESTAEYPNDAFMAVVKAFVRLLGARPAETPSSPRTEYFSPPATPTLNQRNFSGLQGISTLAEMQARDYQFVLPKLGVLSRMNVARFVTYEAKESGWQSIVDELTQIASAPSKPSEARRIATTVLCDVIGECIAIEIDEYDGQQANMQGRALAALLNIVDGVYVEDGELTATDLEVHGHVISAVRMIMDHSGDSLTTGWLSIIATLSTAFERTENQAFETHSDTNMRILWGAISSDLVDAQIGRVAFGTAQLICSDFLAVCPLVFMPSLLELLHRFTLQNEDLNMSLTTVTIILAVAEYLSNEQATRRMGELAADLEDSEDIIADAQTFAKARRPAQLLLLMFQLRATVRDTQKEVRNAAYQTICNILRNRDEQLGPSGWNLLVRNICFGVAADDVLRYTSAGEDTEATQALDKQGDEDISTQILNGIAELMAQHMDVLGQMKRLPSLWEMLLVRLESYLDCESHVLNAAAYAALAKILAQVPVGSGAWTTPVYRTISLWLKRPPEVSDERLEKQDNQAAYTAYMDTVTELHRLAKDSLNAPQTRKLIDNIYHCVQGSNGPKYAGDVNSMSTLQSKAILLLESIDTSHEDLLSSLIVTASEMTLLHHKTAQSPGNTLGPTFIALSTHGMKWLVTLIDRPQAEHLASSALLRAIHALQQIVQSKYIVPAKCKGTYLWQQATTSALKVAKPVLQAADQLDDDAARIALWEAVVEIVVSTVQGHGLNTISDQKSIEEDEQFDIERLEQWKTKLLPGIGRPDLPVGLRTLLVQGLFDASIIHRIEPGEVPETPHSPLSGLYNLRQPRVKRVPFSLRERMSYVCFEELIALATCQEDSPEHVNLAQAAAPLLILRLAIPIRAYITDHPLRGHWPQPLSELEELLFTFEKIKEVRLHPRAFAVDPVAGRRGGSDAHVHLLYPLLVKALAVAGSKWCGSEEVFGPLQAVLEAIMPVA</sequence>
<feature type="domain" description="Mon2/Sec7/BIG1-like dimerisation and cyclophilin-binding" evidence="6">
    <location>
        <begin position="6"/>
        <end position="175"/>
    </location>
</feature>
<evidence type="ECO:0000256" key="2">
    <source>
        <dbReference type="ARBA" id="ARBA00022927"/>
    </source>
</evidence>
<evidence type="ECO:0000256" key="3">
    <source>
        <dbReference type="SAM" id="MobiDB-lite"/>
    </source>
</evidence>
<dbReference type="Pfam" id="PF16213">
    <property type="entry name" value="DCB"/>
    <property type="match status" value="1"/>
</dbReference>
<dbReference type="Pfam" id="PF16206">
    <property type="entry name" value="Mon2_C"/>
    <property type="match status" value="1"/>
</dbReference>
<comment type="caution">
    <text evidence="7">The sequence shown here is derived from an EMBL/GenBank/DDBJ whole genome shotgun (WGS) entry which is preliminary data.</text>
</comment>
<evidence type="ECO:0000313" key="8">
    <source>
        <dbReference type="Proteomes" id="UP001310890"/>
    </source>
</evidence>
<accession>A0AAN7TDJ0</accession>
<dbReference type="SUPFAM" id="SSF48371">
    <property type="entry name" value="ARM repeat"/>
    <property type="match status" value="1"/>
</dbReference>
<gene>
    <name evidence="7" type="ORF">LTR62_006094</name>
</gene>